<dbReference type="PANTHER" id="PTHR10738">
    <property type="entry name" value="PROTEIN ARGININE N-METHYLTRANSFERASE 5"/>
    <property type="match status" value="1"/>
</dbReference>
<dbReference type="InterPro" id="IPR029063">
    <property type="entry name" value="SAM-dependent_MTases_sf"/>
</dbReference>
<organism evidence="3 4">
    <name type="scientific">Litomosoides sigmodontis</name>
    <name type="common">Filarial nematode worm</name>
    <dbReference type="NCBI Taxonomy" id="42156"/>
    <lineage>
        <taxon>Eukaryota</taxon>
        <taxon>Metazoa</taxon>
        <taxon>Ecdysozoa</taxon>
        <taxon>Nematoda</taxon>
        <taxon>Chromadorea</taxon>
        <taxon>Rhabditida</taxon>
        <taxon>Spirurina</taxon>
        <taxon>Spiruromorpha</taxon>
        <taxon>Filarioidea</taxon>
        <taxon>Onchocercidae</taxon>
        <taxon>Litomosoides</taxon>
    </lineage>
</organism>
<dbReference type="GO" id="GO:0005829">
    <property type="term" value="C:cytosol"/>
    <property type="evidence" value="ECO:0007669"/>
    <property type="project" value="TreeGrafter"/>
</dbReference>
<evidence type="ECO:0000313" key="3">
    <source>
        <dbReference type="EMBL" id="VDM93259.1"/>
    </source>
</evidence>
<evidence type="ECO:0000313" key="4">
    <source>
        <dbReference type="Proteomes" id="UP000277928"/>
    </source>
</evidence>
<feature type="domain" description="PRMT5 oligomerisation" evidence="2">
    <location>
        <begin position="7"/>
        <end position="202"/>
    </location>
</feature>
<feature type="non-terminal residue" evidence="3">
    <location>
        <position position="1"/>
    </location>
</feature>
<dbReference type="Pfam" id="PF17286">
    <property type="entry name" value="PRMT5_C"/>
    <property type="match status" value="1"/>
</dbReference>
<reference evidence="3 4" key="1">
    <citation type="submission" date="2018-08" db="EMBL/GenBank/DDBJ databases">
        <authorList>
            <person name="Laetsch R D."/>
            <person name="Stevens L."/>
            <person name="Kumar S."/>
            <person name="Blaxter L. M."/>
        </authorList>
    </citation>
    <scope>NUCLEOTIDE SEQUENCE [LARGE SCALE GENOMIC DNA]</scope>
</reference>
<dbReference type="GO" id="GO:0005634">
    <property type="term" value="C:nucleus"/>
    <property type="evidence" value="ECO:0007669"/>
    <property type="project" value="TreeGrafter"/>
</dbReference>
<evidence type="ECO:0000259" key="2">
    <source>
        <dbReference type="Pfam" id="PF17286"/>
    </source>
</evidence>
<protein>
    <recommendedName>
        <fullName evidence="2">PRMT5 oligomerisation domain-containing protein</fullName>
    </recommendedName>
</protein>
<name>A0A3P7JX19_LITSI</name>
<dbReference type="GO" id="GO:0016274">
    <property type="term" value="F:protein-arginine N-methyltransferase activity"/>
    <property type="evidence" value="ECO:0007669"/>
    <property type="project" value="InterPro"/>
</dbReference>
<evidence type="ECO:0000256" key="1">
    <source>
        <dbReference type="ARBA" id="ARBA00022691"/>
    </source>
</evidence>
<dbReference type="OrthoDB" id="1368803at2759"/>
<dbReference type="Proteomes" id="UP000277928">
    <property type="component" value="Unassembled WGS sequence"/>
</dbReference>
<accession>A0A3P7JX19</accession>
<dbReference type="Gene3D" id="2.70.160.11">
    <property type="entry name" value="Hnrnp arginine n-methyltransferase1"/>
    <property type="match status" value="1"/>
</dbReference>
<dbReference type="EMBL" id="UYRX01002500">
    <property type="protein sequence ID" value="VDM93259.1"/>
    <property type="molecule type" value="Genomic_DNA"/>
</dbReference>
<dbReference type="STRING" id="42156.A0A3P7JX19"/>
<dbReference type="OMA" id="CELARPK"/>
<dbReference type="PANTHER" id="PTHR10738:SF0">
    <property type="entry name" value="PROTEIN ARGININE N-METHYLTRANSFERASE 5"/>
    <property type="match status" value="1"/>
</dbReference>
<dbReference type="AlphaFoldDB" id="A0A3P7JX19"/>
<dbReference type="SUPFAM" id="SSF53335">
    <property type="entry name" value="S-adenosyl-L-methionine-dependent methyltransferases"/>
    <property type="match status" value="1"/>
</dbReference>
<keyword evidence="4" id="KW-1185">Reference proteome</keyword>
<sequence>FLFNYFSAPIQSVRLHQKVLCCCGATKYFERGFPGRGRLEPVKLQDGTYALPECPEASQFDEIYVVCMRSVCELARPKAVFNFEHPNFERKSNARNASIQFTIDMQSELMGFAGYFTARLYGNCQLSIVPETHTKGLVSWFPALIPLRHLYCLQKGTEVIFHVERKIDMQGVWYEWFCEFQDVDGKVKTTALQNKDGMSYFMRL</sequence>
<dbReference type="InterPro" id="IPR025799">
    <property type="entry name" value="Arg_MeTrfase"/>
</dbReference>
<keyword evidence="1" id="KW-0949">S-adenosyl-L-methionine</keyword>
<dbReference type="GO" id="GO:0006355">
    <property type="term" value="P:regulation of DNA-templated transcription"/>
    <property type="evidence" value="ECO:0007669"/>
    <property type="project" value="TreeGrafter"/>
</dbReference>
<proteinExistence type="predicted"/>
<dbReference type="InterPro" id="IPR035248">
    <property type="entry name" value="PRMT5_C"/>
</dbReference>
<gene>
    <name evidence="3" type="ORF">NLS_LOCUS10110</name>
</gene>